<keyword evidence="2" id="KW-1185">Reference proteome</keyword>
<comment type="caution">
    <text evidence="1">The sequence shown here is derived from an EMBL/GenBank/DDBJ whole genome shotgun (WGS) entry which is preliminary data.</text>
</comment>
<proteinExistence type="predicted"/>
<dbReference type="EMBL" id="JAIWQS010000005">
    <property type="protein sequence ID" value="KAJ8765269.1"/>
    <property type="molecule type" value="Genomic_DNA"/>
</dbReference>
<dbReference type="AlphaFoldDB" id="A0AAV8TGW3"/>
<evidence type="ECO:0000313" key="1">
    <source>
        <dbReference type="EMBL" id="KAJ8765269.1"/>
    </source>
</evidence>
<gene>
    <name evidence="1" type="ORF">K2173_011966</name>
</gene>
<organism evidence="1 2">
    <name type="scientific">Erythroxylum novogranatense</name>
    <dbReference type="NCBI Taxonomy" id="1862640"/>
    <lineage>
        <taxon>Eukaryota</taxon>
        <taxon>Viridiplantae</taxon>
        <taxon>Streptophyta</taxon>
        <taxon>Embryophyta</taxon>
        <taxon>Tracheophyta</taxon>
        <taxon>Spermatophyta</taxon>
        <taxon>Magnoliopsida</taxon>
        <taxon>eudicotyledons</taxon>
        <taxon>Gunneridae</taxon>
        <taxon>Pentapetalae</taxon>
        <taxon>rosids</taxon>
        <taxon>fabids</taxon>
        <taxon>Malpighiales</taxon>
        <taxon>Erythroxylaceae</taxon>
        <taxon>Erythroxylum</taxon>
    </lineage>
</organism>
<evidence type="ECO:0000313" key="2">
    <source>
        <dbReference type="Proteomes" id="UP001159364"/>
    </source>
</evidence>
<accession>A0AAV8TGW3</accession>
<protein>
    <recommendedName>
        <fullName evidence="3">RNase H type-1 domain-containing protein</fullName>
    </recommendedName>
</protein>
<name>A0AAV8TGW3_9ROSI</name>
<evidence type="ECO:0008006" key="3">
    <source>
        <dbReference type="Google" id="ProtNLM"/>
    </source>
</evidence>
<dbReference type="Proteomes" id="UP001159364">
    <property type="component" value="Linkage Group LG05"/>
</dbReference>
<sequence>MDAVNVQELLVLNLTRWDLDLVQEVFCDRDVHLIQSIPLSSRKRPDWWKWRGERKGIYSVKSAYKMLQDWVSVTDEGGNDIVWGQRLSSAPAVLWVVHTVCQEWAEATSTPQGPVPRGTMAGHPPSCLIRDHQGNILHIFAQVFDAPPDPTLAEAIGMKAVLSWLKLTPILCHVIESDCLLLVNALKNVVSDLS</sequence>
<reference evidence="1 2" key="1">
    <citation type="submission" date="2021-09" db="EMBL/GenBank/DDBJ databases">
        <title>Genomic insights and catalytic innovation underlie evolution of tropane alkaloids biosynthesis.</title>
        <authorList>
            <person name="Wang Y.-J."/>
            <person name="Tian T."/>
            <person name="Huang J.-P."/>
            <person name="Huang S.-X."/>
        </authorList>
    </citation>
    <scope>NUCLEOTIDE SEQUENCE [LARGE SCALE GENOMIC DNA]</scope>
    <source>
        <strain evidence="1">KIB-2018</strain>
        <tissue evidence="1">Leaf</tissue>
    </source>
</reference>